<dbReference type="InterPro" id="IPR027353">
    <property type="entry name" value="NET_dom"/>
</dbReference>
<keyword evidence="2" id="KW-0677">Repeat</keyword>
<dbReference type="Gene3D" id="1.20.920.10">
    <property type="entry name" value="Bromodomain-like"/>
    <property type="match status" value="2"/>
</dbReference>
<dbReference type="GO" id="GO:0006325">
    <property type="term" value="P:chromatin organization"/>
    <property type="evidence" value="ECO:0007669"/>
    <property type="project" value="UniProtKB-ARBA"/>
</dbReference>
<dbReference type="EMBL" id="JAPEVG010000145">
    <property type="protein sequence ID" value="KAJ8481101.1"/>
    <property type="molecule type" value="Genomic_DNA"/>
</dbReference>
<feature type="compositionally biased region" description="Basic and acidic residues" evidence="6">
    <location>
        <begin position="422"/>
        <end position="431"/>
    </location>
</feature>
<dbReference type="Pfam" id="PF00400">
    <property type="entry name" value="WD40"/>
    <property type="match status" value="1"/>
</dbReference>
<feature type="region of interest" description="Disordered" evidence="6">
    <location>
        <begin position="588"/>
        <end position="636"/>
    </location>
</feature>
<feature type="compositionally biased region" description="Pro residues" evidence="6">
    <location>
        <begin position="897"/>
        <end position="915"/>
    </location>
</feature>
<dbReference type="SUPFAM" id="SSF47370">
    <property type="entry name" value="Bromodomain"/>
    <property type="match status" value="2"/>
</dbReference>
<evidence type="ECO:0008006" key="11">
    <source>
        <dbReference type="Google" id="ProtNLM"/>
    </source>
</evidence>
<feature type="compositionally biased region" description="Low complexity" evidence="6">
    <location>
        <begin position="1316"/>
        <end position="1329"/>
    </location>
</feature>
<feature type="domain" description="Bromo" evidence="7">
    <location>
        <begin position="992"/>
        <end position="1064"/>
    </location>
</feature>
<dbReference type="SMART" id="SM00297">
    <property type="entry name" value="BROMO"/>
    <property type="match status" value="2"/>
</dbReference>
<organism evidence="9 10">
    <name type="scientific">Trametes cubensis</name>
    <dbReference type="NCBI Taxonomy" id="1111947"/>
    <lineage>
        <taxon>Eukaryota</taxon>
        <taxon>Fungi</taxon>
        <taxon>Dikarya</taxon>
        <taxon>Basidiomycota</taxon>
        <taxon>Agaricomycotina</taxon>
        <taxon>Agaricomycetes</taxon>
        <taxon>Polyporales</taxon>
        <taxon>Polyporaceae</taxon>
        <taxon>Trametes</taxon>
    </lineage>
</organism>
<dbReference type="PROSITE" id="PS50294">
    <property type="entry name" value="WD_REPEATS_REGION"/>
    <property type="match status" value="1"/>
</dbReference>
<dbReference type="PRINTS" id="PR00503">
    <property type="entry name" value="BROMODOMAIN"/>
</dbReference>
<evidence type="ECO:0000256" key="4">
    <source>
        <dbReference type="PROSITE-ProRule" id="PRU00035"/>
    </source>
</evidence>
<protein>
    <recommendedName>
        <fullName evidence="11">Transcription factor</fullName>
    </recommendedName>
</protein>
<dbReference type="CDD" id="cd05498">
    <property type="entry name" value="Bromo_Brdt_II_like"/>
    <property type="match status" value="1"/>
</dbReference>
<dbReference type="PROSITE" id="PS51525">
    <property type="entry name" value="NET"/>
    <property type="match status" value="1"/>
</dbReference>
<dbReference type="InterPro" id="IPR051858">
    <property type="entry name" value="WD_repeat_GAD-1"/>
</dbReference>
<feature type="region of interest" description="Disordered" evidence="6">
    <location>
        <begin position="412"/>
        <end position="465"/>
    </location>
</feature>
<feature type="region of interest" description="Disordered" evidence="6">
    <location>
        <begin position="729"/>
        <end position="755"/>
    </location>
</feature>
<feature type="region of interest" description="Disordered" evidence="6">
    <location>
        <begin position="1127"/>
        <end position="1183"/>
    </location>
</feature>
<keyword evidence="1 5" id="KW-0853">WD repeat</keyword>
<feature type="compositionally biased region" description="Acidic residues" evidence="6">
    <location>
        <begin position="1089"/>
        <end position="1103"/>
    </location>
</feature>
<dbReference type="InterPro" id="IPR001680">
    <property type="entry name" value="WD40_rpt"/>
</dbReference>
<feature type="compositionally biased region" description="Low complexity" evidence="6">
    <location>
        <begin position="1150"/>
        <end position="1166"/>
    </location>
</feature>
<feature type="compositionally biased region" description="Pro residues" evidence="6">
    <location>
        <begin position="621"/>
        <end position="633"/>
    </location>
</feature>
<feature type="domain" description="Bromo" evidence="7">
    <location>
        <begin position="774"/>
        <end position="858"/>
    </location>
</feature>
<dbReference type="InterPro" id="IPR038336">
    <property type="entry name" value="NET_sf"/>
</dbReference>
<dbReference type="Pfam" id="PF17035">
    <property type="entry name" value="BET"/>
    <property type="match status" value="1"/>
</dbReference>
<dbReference type="PANTHER" id="PTHR16017">
    <property type="entry name" value="GASTRULATION DEFECTIVE PROTEIN 1-RELATED"/>
    <property type="match status" value="1"/>
</dbReference>
<evidence type="ECO:0000256" key="6">
    <source>
        <dbReference type="SAM" id="MobiDB-lite"/>
    </source>
</evidence>
<feature type="compositionally biased region" description="Polar residues" evidence="6">
    <location>
        <begin position="659"/>
        <end position="677"/>
    </location>
</feature>
<dbReference type="InterPro" id="IPR015943">
    <property type="entry name" value="WD40/YVTN_repeat-like_dom_sf"/>
</dbReference>
<gene>
    <name evidence="9" type="ORF">ONZ51_g6209</name>
</gene>
<dbReference type="Proteomes" id="UP001215151">
    <property type="component" value="Unassembled WGS sequence"/>
</dbReference>
<evidence type="ECO:0000313" key="9">
    <source>
        <dbReference type="EMBL" id="KAJ8481101.1"/>
    </source>
</evidence>
<dbReference type="InterPro" id="IPR036427">
    <property type="entry name" value="Bromodomain-like_sf"/>
</dbReference>
<dbReference type="InterPro" id="IPR043509">
    <property type="entry name" value="Bromo_Brdt_II"/>
</dbReference>
<evidence type="ECO:0000259" key="7">
    <source>
        <dbReference type="PROSITE" id="PS50014"/>
    </source>
</evidence>
<dbReference type="Gene3D" id="1.20.1270.220">
    <property type="match status" value="1"/>
</dbReference>
<evidence type="ECO:0000256" key="5">
    <source>
        <dbReference type="PROSITE-ProRule" id="PRU00221"/>
    </source>
</evidence>
<dbReference type="PROSITE" id="PS50014">
    <property type="entry name" value="BROMODOMAIN_2"/>
    <property type="match status" value="2"/>
</dbReference>
<dbReference type="GO" id="GO:0035861">
    <property type="term" value="C:site of double-strand break"/>
    <property type="evidence" value="ECO:0007669"/>
    <property type="project" value="TreeGrafter"/>
</dbReference>
<dbReference type="GO" id="GO:0005634">
    <property type="term" value="C:nucleus"/>
    <property type="evidence" value="ECO:0007669"/>
    <property type="project" value="TreeGrafter"/>
</dbReference>
<dbReference type="SMART" id="SM00320">
    <property type="entry name" value="WD40"/>
    <property type="match status" value="2"/>
</dbReference>
<feature type="domain" description="NET" evidence="8">
    <location>
        <begin position="1175"/>
        <end position="1256"/>
    </location>
</feature>
<feature type="compositionally biased region" description="Basic residues" evidence="6">
    <location>
        <begin position="1133"/>
        <end position="1145"/>
    </location>
</feature>
<feature type="compositionally biased region" description="Basic and acidic residues" evidence="6">
    <location>
        <begin position="591"/>
        <end position="604"/>
    </location>
</feature>
<evidence type="ECO:0000313" key="10">
    <source>
        <dbReference type="Proteomes" id="UP001215151"/>
    </source>
</evidence>
<feature type="repeat" description="WD" evidence="5">
    <location>
        <begin position="117"/>
        <end position="149"/>
    </location>
</feature>
<feature type="region of interest" description="Disordered" evidence="6">
    <location>
        <begin position="892"/>
        <end position="970"/>
    </location>
</feature>
<evidence type="ECO:0000256" key="1">
    <source>
        <dbReference type="ARBA" id="ARBA00022574"/>
    </source>
</evidence>
<dbReference type="CDD" id="cd05500">
    <property type="entry name" value="Bromo_BDF1_2_I"/>
    <property type="match status" value="1"/>
</dbReference>
<keyword evidence="3 4" id="KW-0103">Bromodomain</keyword>
<feature type="region of interest" description="Disordered" evidence="6">
    <location>
        <begin position="1079"/>
        <end position="1109"/>
    </location>
</feature>
<comment type="caution">
    <text evidence="9">The sequence shown here is derived from an EMBL/GenBank/DDBJ whole genome shotgun (WGS) entry which is preliminary data.</text>
</comment>
<sequence>MSDMDVLAAMGIAGFGKKPKQRQLDPNRFEKNKRGDTGALASSSAAEQKEHNASSHADSSMPPQLKSDEAESDTDDVGPPLPPAQGKDQGVEEEPEFGASDDDADDLQFPISHELILKDHTKVVSALAMDPSGARVVSGSHDYDCKLWDFGGMDWRCKPFKTWEPAGSYYQFLVISGTTQAKLYDRDGEELATYIKGDPYIRDMKNTSIWNVENKRKQKTVIVVKSKERGARTKVNACGYSPDGSLIGGACMDGALHMWQTKSNFVRPNMTIEGAHAKGTETGSLVFSVDGQTVLTRGGDDTVKRAVWDLRSFKKPLVVRSGLATLYPHTNAIFSPDNRYVVTGAGATTKGGRGHLLFMKKDTLETVKDLEVESTPVKVYWHSKINQILTGLSNGQICVLYSPDMSVNGAKLPLNKGPPRKATIEDIEVGRSTKRKREKERMDPRKSHRPELPVTGPGRGGRVGASATQHVVQNLVRDTTRDEDPREALLKLAATADENPVWTADSSPTSDLLSPQISPALFALLSPLRDCHAPPWPETMTDALSATTLNGSLPDPVSAPDSPAVDSVATPVNNSLVSDIKIDADFTEQESDARHEPVPPKGDDQVEDASVVPQVSSPANPVAPPQGTPPPPQGELLEDVKMAEENAPANGADVEMSDASGQANGLANGQTSYANSVNANNDDNDDDKPPPAKRARKHSDAERASLANVSTSLPLCAAMGRANLPSSHRVLKTATPPPASVSPPATTAPLPPSSPPTLSVAQWRFCLSTVRTLKRMKDAGPFLTPVDPIALGIPHYPTIIKHPMDFSTIERKLTASNPAKPDANMANPRYNSADEFVADIRLIFSNCLTFNGPEHPVTLMGKRVEAVFDKQVKQMPPPEEVRPKKLLGEARSNVAQPKPPAPKKVATPPPPPPAQPKKAVRRPSASVPVIRRNDEAAGASRPKREIHPPPPKDLPYADSARKPRKAKAPRDAAIAEQLKFCEKIWKDLHQKQHYTIAHPFYEPVDPIRMGIPEYPKVIKKPMDLSTIKKKLDAGEYPNAEKFREDFRLMIKNCMTFNPPGNPVHEAGKALQQLFDEKWKNLPSPRQFDPSDEEDDEEEEDSEEERAPHQLQGMIADMETQIENMKNHLASLKRPVKEKKEKKKEKREKPAAPVASTSKPAPKQTKAPPAPKGKKAKKPVTDDDVLTFEQKKDLSDTISKLDGAKLERVIQIIHEGVPEIRDSTEEIELEIDQLPAAVLTKLYNFVIRPLKPPVKRPRTGKGTGTGGLKRKSMDEDVETKKIRALEEKLKSFEQGGRASGGATNGAAPVEESEHSSAESSSDESSASDSE</sequence>
<dbReference type="Gene3D" id="2.130.10.10">
    <property type="entry name" value="YVTN repeat-like/Quinoprotein amine dehydrogenase"/>
    <property type="match status" value="2"/>
</dbReference>
<feature type="compositionally biased region" description="Basic and acidic residues" evidence="6">
    <location>
        <begin position="22"/>
        <end position="36"/>
    </location>
</feature>
<dbReference type="Pfam" id="PF00439">
    <property type="entry name" value="Bromodomain"/>
    <property type="match status" value="2"/>
</dbReference>
<feature type="region of interest" description="Disordered" evidence="6">
    <location>
        <begin position="547"/>
        <end position="570"/>
    </location>
</feature>
<feature type="region of interest" description="Disordered" evidence="6">
    <location>
        <begin position="1253"/>
        <end position="1329"/>
    </location>
</feature>
<evidence type="ECO:0000256" key="2">
    <source>
        <dbReference type="ARBA" id="ARBA00022737"/>
    </source>
</evidence>
<dbReference type="InterPro" id="IPR001487">
    <property type="entry name" value="Bromodomain"/>
</dbReference>
<name>A0AAD7TSY3_9APHY</name>
<dbReference type="PANTHER" id="PTHR16017:SF0">
    <property type="entry name" value="WD REPEAT-CONTAINING PROTEIN 70"/>
    <property type="match status" value="1"/>
</dbReference>
<accession>A0AAD7TSY3</accession>
<dbReference type="InterPro" id="IPR036322">
    <property type="entry name" value="WD40_repeat_dom_sf"/>
</dbReference>
<dbReference type="SUPFAM" id="SSF50978">
    <property type="entry name" value="WD40 repeat-like"/>
    <property type="match status" value="1"/>
</dbReference>
<feature type="region of interest" description="Disordered" evidence="6">
    <location>
        <begin position="651"/>
        <end position="706"/>
    </location>
</feature>
<evidence type="ECO:0000256" key="3">
    <source>
        <dbReference type="ARBA" id="ARBA00023117"/>
    </source>
</evidence>
<feature type="compositionally biased region" description="Basic and acidic residues" evidence="6">
    <location>
        <begin position="439"/>
        <end position="451"/>
    </location>
</feature>
<keyword evidence="10" id="KW-1185">Reference proteome</keyword>
<feature type="compositionally biased region" description="Acidic residues" evidence="6">
    <location>
        <begin position="91"/>
        <end position="105"/>
    </location>
</feature>
<reference evidence="9" key="1">
    <citation type="submission" date="2022-11" db="EMBL/GenBank/DDBJ databases">
        <title>Genome Sequence of Cubamyces cubensis.</title>
        <authorList>
            <person name="Buettner E."/>
        </authorList>
    </citation>
    <scope>NUCLEOTIDE SEQUENCE</scope>
    <source>
        <strain evidence="9">MPL-01</strain>
    </source>
</reference>
<proteinExistence type="predicted"/>
<feature type="compositionally biased region" description="Basic and acidic residues" evidence="6">
    <location>
        <begin position="1270"/>
        <end position="1290"/>
    </location>
</feature>
<dbReference type="PROSITE" id="PS50082">
    <property type="entry name" value="WD_REPEATS_2"/>
    <property type="match status" value="1"/>
</dbReference>
<evidence type="ECO:0000259" key="8">
    <source>
        <dbReference type="PROSITE" id="PS51525"/>
    </source>
</evidence>
<feature type="region of interest" description="Disordered" evidence="6">
    <location>
        <begin position="1"/>
        <end position="105"/>
    </location>
</feature>